<evidence type="ECO:0000313" key="9">
    <source>
        <dbReference type="Proteomes" id="UP001469365"/>
    </source>
</evidence>
<feature type="compositionally biased region" description="Basic and acidic residues" evidence="6">
    <location>
        <begin position="394"/>
        <end position="516"/>
    </location>
</feature>
<proteinExistence type="predicted"/>
<reference evidence="8 9" key="1">
    <citation type="submission" date="2024-04" db="EMBL/GenBank/DDBJ databases">
        <title>draft genome sequnece of Paenibacillus filicis.</title>
        <authorList>
            <person name="Kim D.-U."/>
        </authorList>
    </citation>
    <scope>NUCLEOTIDE SEQUENCE [LARGE SCALE GENOMIC DNA]</scope>
    <source>
        <strain evidence="8 9">KACC14197</strain>
    </source>
</reference>
<feature type="compositionally biased region" description="Basic and acidic residues" evidence="6">
    <location>
        <begin position="270"/>
        <end position="282"/>
    </location>
</feature>
<evidence type="ECO:0000256" key="4">
    <source>
        <dbReference type="ARBA" id="ARBA00022989"/>
    </source>
</evidence>
<evidence type="ECO:0000259" key="7">
    <source>
        <dbReference type="PROSITE" id="PS51849"/>
    </source>
</evidence>
<keyword evidence="4" id="KW-1133">Transmembrane helix</keyword>
<keyword evidence="9" id="KW-1185">Reference proteome</keyword>
<evidence type="ECO:0000256" key="3">
    <source>
        <dbReference type="ARBA" id="ARBA00022692"/>
    </source>
</evidence>
<dbReference type="Pfam" id="PF23750">
    <property type="entry name" value="RsgI_M"/>
    <property type="match status" value="1"/>
</dbReference>
<keyword evidence="3" id="KW-0812">Transmembrane</keyword>
<dbReference type="Proteomes" id="UP001469365">
    <property type="component" value="Unassembled WGS sequence"/>
</dbReference>
<accession>A0ABU9DQ19</accession>
<evidence type="ECO:0000256" key="5">
    <source>
        <dbReference type="ARBA" id="ARBA00023136"/>
    </source>
</evidence>
<evidence type="ECO:0000256" key="6">
    <source>
        <dbReference type="SAM" id="MobiDB-lite"/>
    </source>
</evidence>
<feature type="compositionally biased region" description="Low complexity" evidence="6">
    <location>
        <begin position="366"/>
        <end position="375"/>
    </location>
</feature>
<dbReference type="Pfam" id="PF12791">
    <property type="entry name" value="RsgI_N"/>
    <property type="match status" value="1"/>
</dbReference>
<name>A0ABU9DQ19_9BACL</name>
<feature type="domain" description="RsgI N-terminal anti-sigma" evidence="7">
    <location>
        <begin position="2"/>
        <end position="50"/>
    </location>
</feature>
<protein>
    <submittedName>
        <fullName evidence="8">Anti-sigma factor domain-containing protein</fullName>
    </submittedName>
</protein>
<dbReference type="EMBL" id="JBBPCC010000018">
    <property type="protein sequence ID" value="MEK8130970.1"/>
    <property type="molecule type" value="Genomic_DNA"/>
</dbReference>
<feature type="compositionally biased region" description="Polar residues" evidence="6">
    <location>
        <begin position="300"/>
        <end position="319"/>
    </location>
</feature>
<keyword evidence="2" id="KW-1003">Cell membrane</keyword>
<dbReference type="RefSeq" id="WP_341418112.1">
    <property type="nucleotide sequence ID" value="NZ_JBBPCC010000018.1"/>
</dbReference>
<feature type="compositionally biased region" description="Basic and acidic residues" evidence="6">
    <location>
        <begin position="289"/>
        <end position="298"/>
    </location>
</feature>
<evidence type="ECO:0000313" key="8">
    <source>
        <dbReference type="EMBL" id="MEK8130970.1"/>
    </source>
</evidence>
<keyword evidence="5" id="KW-0472">Membrane</keyword>
<comment type="caution">
    <text evidence="8">The sequence shown here is derived from an EMBL/GenBank/DDBJ whole genome shotgun (WGS) entry which is preliminary data.</text>
</comment>
<feature type="compositionally biased region" description="Basic and acidic residues" evidence="6">
    <location>
        <begin position="351"/>
        <end position="365"/>
    </location>
</feature>
<dbReference type="PROSITE" id="PS51849">
    <property type="entry name" value="RSGI_N"/>
    <property type="match status" value="1"/>
</dbReference>
<organism evidence="8 9">
    <name type="scientific">Paenibacillus filicis</name>
    <dbReference type="NCBI Taxonomy" id="669464"/>
    <lineage>
        <taxon>Bacteria</taxon>
        <taxon>Bacillati</taxon>
        <taxon>Bacillota</taxon>
        <taxon>Bacilli</taxon>
        <taxon>Bacillales</taxon>
        <taxon>Paenibacillaceae</taxon>
        <taxon>Paenibacillus</taxon>
    </lineage>
</organism>
<gene>
    <name evidence="8" type="ORF">WMW72_23985</name>
</gene>
<dbReference type="InterPro" id="IPR024449">
    <property type="entry name" value="Anti-sigma_RsgI_N"/>
</dbReference>
<comment type="subcellular location">
    <subcellularLocation>
        <location evidence="1">Cell membrane</location>
        <topology evidence="1">Single-pass membrane protein</topology>
    </subcellularLocation>
</comment>
<evidence type="ECO:0000256" key="2">
    <source>
        <dbReference type="ARBA" id="ARBA00022475"/>
    </source>
</evidence>
<feature type="region of interest" description="Disordered" evidence="6">
    <location>
        <begin position="270"/>
        <end position="516"/>
    </location>
</feature>
<dbReference type="InterPro" id="IPR055431">
    <property type="entry name" value="RsgI_M"/>
</dbReference>
<evidence type="ECO:0000256" key="1">
    <source>
        <dbReference type="ARBA" id="ARBA00004162"/>
    </source>
</evidence>
<sequence>MHKGIVMEVTNKHLVVLRPDGRFDRVSRRNRTCQIGEEIQYARAGINWRSPSVAGRSALAAAVVFSLVVFASFNGKLGSPEVVAYITMDINPSVEMGIDVQENVLELRGLNDDGNILIEQLDYKGKNLEQVTERLLDNAERGALAKGEGEIVISSTVIQLDSKVNDESIAEKMKQQVTKHIETTHPQQVKQYQVAAFAAPAEVREAAGQNGVSTGKYSVYLNAKNSGSDVTLDEIKKESVLQISKSKPEVAQSIQNKVPSKADLKKLVQEEKSGELDKKLSESKNAGKNGKDTNDNKKNQNSANTGSKTSSTGNASTSKNDPKKSGTSNGKNNNSRDDEDDKSSGSTKNRNGKDDDKKDDKKDSGKPSSGSAKPGTTGSQTGGAKPGTPGSGTSRDKDDGKNRNDDDDKNDRGKDDPKRVEETKRAEEQRKKQEEERKKQEEQRKKQEAERKKAEEQKKKQESDGKKQEADGKRQEADGKKQESDNKKQEDAGKKPGGSDKKQEEAKKSNDSDGRS</sequence>